<dbReference type="EMBL" id="JABBWG010000021">
    <property type="protein sequence ID" value="KAG1814310.1"/>
    <property type="molecule type" value="Genomic_DNA"/>
</dbReference>
<feature type="compositionally biased region" description="Basic and acidic residues" evidence="1">
    <location>
        <begin position="120"/>
        <end position="132"/>
    </location>
</feature>
<dbReference type="Proteomes" id="UP000807769">
    <property type="component" value="Unassembled WGS sequence"/>
</dbReference>
<dbReference type="PROSITE" id="PS51257">
    <property type="entry name" value="PROKAR_LIPOPROTEIN"/>
    <property type="match status" value="1"/>
</dbReference>
<gene>
    <name evidence="2" type="ORF">BJ212DRAFT_1588348</name>
</gene>
<feature type="region of interest" description="Disordered" evidence="1">
    <location>
        <begin position="120"/>
        <end position="140"/>
    </location>
</feature>
<organism evidence="2 3">
    <name type="scientific">Suillus subaureus</name>
    <dbReference type="NCBI Taxonomy" id="48587"/>
    <lineage>
        <taxon>Eukaryota</taxon>
        <taxon>Fungi</taxon>
        <taxon>Dikarya</taxon>
        <taxon>Basidiomycota</taxon>
        <taxon>Agaricomycotina</taxon>
        <taxon>Agaricomycetes</taxon>
        <taxon>Agaricomycetidae</taxon>
        <taxon>Boletales</taxon>
        <taxon>Suillineae</taxon>
        <taxon>Suillaceae</taxon>
        <taxon>Suillus</taxon>
    </lineage>
</organism>
<evidence type="ECO:0000313" key="3">
    <source>
        <dbReference type="Proteomes" id="UP000807769"/>
    </source>
</evidence>
<dbReference type="OrthoDB" id="2684279at2759"/>
<keyword evidence="3" id="KW-1185">Reference proteome</keyword>
<comment type="caution">
    <text evidence="2">The sequence shown here is derived from an EMBL/GenBank/DDBJ whole genome shotgun (WGS) entry which is preliminary data.</text>
</comment>
<dbReference type="AlphaFoldDB" id="A0A9P7JCG6"/>
<dbReference type="RefSeq" id="XP_041191771.1">
    <property type="nucleotide sequence ID" value="XM_041342425.1"/>
</dbReference>
<reference evidence="2" key="1">
    <citation type="journal article" date="2020" name="New Phytol.">
        <title>Comparative genomics reveals dynamic genome evolution in host specialist ectomycorrhizal fungi.</title>
        <authorList>
            <person name="Lofgren L.A."/>
            <person name="Nguyen N.H."/>
            <person name="Vilgalys R."/>
            <person name="Ruytinx J."/>
            <person name="Liao H.L."/>
            <person name="Branco S."/>
            <person name="Kuo A."/>
            <person name="LaButti K."/>
            <person name="Lipzen A."/>
            <person name="Andreopoulos W."/>
            <person name="Pangilinan J."/>
            <person name="Riley R."/>
            <person name="Hundley H."/>
            <person name="Na H."/>
            <person name="Barry K."/>
            <person name="Grigoriev I.V."/>
            <person name="Stajich J.E."/>
            <person name="Kennedy P.G."/>
        </authorList>
    </citation>
    <scope>NUCLEOTIDE SEQUENCE</scope>
    <source>
        <strain evidence="2">MN1</strain>
    </source>
</reference>
<evidence type="ECO:0000313" key="2">
    <source>
        <dbReference type="EMBL" id="KAG1814310.1"/>
    </source>
</evidence>
<sequence>MNRIDPTLQQQHGSVGCRPIMSGLQVIWRHSAVVRSNEDHALILRAIESNLSCKRKSDASLNAKLIRHYLKNDHPTAICNVLPWRVLFASPLGLGLSRDDIARVARMSIDAAFLRPRDGTRFQSRDTGRVTKQDGTPSNL</sequence>
<dbReference type="GeneID" id="64636441"/>
<accession>A0A9P7JCG6</accession>
<protein>
    <submittedName>
        <fullName evidence="2">Uncharacterized protein</fullName>
    </submittedName>
</protein>
<proteinExistence type="predicted"/>
<name>A0A9P7JCG6_9AGAM</name>
<evidence type="ECO:0000256" key="1">
    <source>
        <dbReference type="SAM" id="MobiDB-lite"/>
    </source>
</evidence>